<dbReference type="EMBL" id="BOOB01000004">
    <property type="protein sequence ID" value="GIH30596.1"/>
    <property type="molecule type" value="Genomic_DNA"/>
</dbReference>
<dbReference type="InterPro" id="IPR028098">
    <property type="entry name" value="Glyco_trans_4-like_N"/>
</dbReference>
<dbReference type="PANTHER" id="PTHR12526:SF636">
    <property type="entry name" value="BLL3647 PROTEIN"/>
    <property type="match status" value="1"/>
</dbReference>
<feature type="region of interest" description="Disordered" evidence="3">
    <location>
        <begin position="372"/>
        <end position="395"/>
    </location>
</feature>
<dbReference type="Gene3D" id="3.40.50.2000">
    <property type="entry name" value="Glycogen Phosphorylase B"/>
    <property type="match status" value="2"/>
</dbReference>
<organism evidence="5 6">
    <name type="scientific">Microbispora amethystogenes</name>
    <dbReference type="NCBI Taxonomy" id="1427754"/>
    <lineage>
        <taxon>Bacteria</taxon>
        <taxon>Bacillati</taxon>
        <taxon>Actinomycetota</taxon>
        <taxon>Actinomycetes</taxon>
        <taxon>Streptosporangiales</taxon>
        <taxon>Streptosporangiaceae</taxon>
        <taxon>Microbispora</taxon>
    </lineage>
</organism>
<proteinExistence type="predicted"/>
<keyword evidence="1" id="KW-0328">Glycosyltransferase</keyword>
<name>A0ABQ4F706_9ACTN</name>
<evidence type="ECO:0000256" key="1">
    <source>
        <dbReference type="ARBA" id="ARBA00022676"/>
    </source>
</evidence>
<gene>
    <name evidence="5" type="ORF">Mam01_07600</name>
</gene>
<dbReference type="Pfam" id="PF13439">
    <property type="entry name" value="Glyco_transf_4"/>
    <property type="match status" value="1"/>
</dbReference>
<sequence length="395" mass="43094">MHHPEDARITHRQIRALLDAGHEVTFVAPFTHCNVTPSQGIRAVDVPRAVGLHRSRALRASSSALRRASRDADLLLVHDIELLLTLPRRRPPTVWDVHEDTIAALDTKSYLPGPLRGVLPPLIRAIESRAERRLHLILAEEAYRARFPGPHPVVPNHTYVPPTPPPPPGDSRVVYVGHISAARGAAEMIEVARRLRPYGIRLDLIGPADAAVRPMLRDAQREGVLDWFGYVPNRHALRMAEGALAGLSLLHDLPNYRQSTPTKIIEYMARGIPVVTTPLPNAASLVGRVDCGTIVPFGEAGPDAGAVTDPASESASDTVTDAVVRAVLRLRDDPNRRAAMGTRGYVEALNHYHWPAVAGEFVALLERWAEAPGPAPRPGSTRPRITGTRPAGAYR</sequence>
<dbReference type="PANTHER" id="PTHR12526">
    <property type="entry name" value="GLYCOSYLTRANSFERASE"/>
    <property type="match status" value="1"/>
</dbReference>
<evidence type="ECO:0000313" key="6">
    <source>
        <dbReference type="Proteomes" id="UP000651728"/>
    </source>
</evidence>
<keyword evidence="6" id="KW-1185">Reference proteome</keyword>
<evidence type="ECO:0000256" key="2">
    <source>
        <dbReference type="ARBA" id="ARBA00022679"/>
    </source>
</evidence>
<feature type="domain" description="Glycosyltransferase subfamily 4-like N-terminal" evidence="4">
    <location>
        <begin position="8"/>
        <end position="139"/>
    </location>
</feature>
<evidence type="ECO:0000259" key="4">
    <source>
        <dbReference type="Pfam" id="PF13439"/>
    </source>
</evidence>
<accession>A0ABQ4F706</accession>
<protein>
    <recommendedName>
        <fullName evidence="4">Glycosyltransferase subfamily 4-like N-terminal domain-containing protein</fullName>
    </recommendedName>
</protein>
<evidence type="ECO:0000313" key="5">
    <source>
        <dbReference type="EMBL" id="GIH30596.1"/>
    </source>
</evidence>
<dbReference type="Proteomes" id="UP000651728">
    <property type="component" value="Unassembled WGS sequence"/>
</dbReference>
<keyword evidence="2" id="KW-0808">Transferase</keyword>
<dbReference type="Pfam" id="PF13692">
    <property type="entry name" value="Glyco_trans_1_4"/>
    <property type="match status" value="1"/>
</dbReference>
<comment type="caution">
    <text evidence="5">The sequence shown here is derived from an EMBL/GenBank/DDBJ whole genome shotgun (WGS) entry which is preliminary data.</text>
</comment>
<evidence type="ECO:0000256" key="3">
    <source>
        <dbReference type="SAM" id="MobiDB-lite"/>
    </source>
</evidence>
<dbReference type="SUPFAM" id="SSF53756">
    <property type="entry name" value="UDP-Glycosyltransferase/glycogen phosphorylase"/>
    <property type="match status" value="1"/>
</dbReference>
<reference evidence="5 6" key="1">
    <citation type="submission" date="2021-01" db="EMBL/GenBank/DDBJ databases">
        <title>Whole genome shotgun sequence of Microbispora amethystogenes NBRC 101907.</title>
        <authorList>
            <person name="Komaki H."/>
            <person name="Tamura T."/>
        </authorList>
    </citation>
    <scope>NUCLEOTIDE SEQUENCE [LARGE SCALE GENOMIC DNA]</scope>
    <source>
        <strain evidence="5 6">NBRC 101907</strain>
    </source>
</reference>